<dbReference type="EMBL" id="LC075488">
    <property type="protein sequence ID" value="BAT62481.1"/>
    <property type="molecule type" value="Genomic_RNA"/>
</dbReference>
<feature type="region of interest" description="Disordered" evidence="1">
    <location>
        <begin position="632"/>
        <end position="665"/>
    </location>
</feature>
<keyword evidence="3" id="KW-1185">Reference proteome</keyword>
<dbReference type="InterPro" id="IPR036332">
    <property type="entry name" value="Major_coat_LA-virus_sf"/>
</dbReference>
<sequence length="685" mass="76953">MYSQYLDTIFDTSRIANVVPYVAKGSYTLVNKALAELKVMDRSYLSQLEMSSDFQVAVFEPNVWTATASADYDGYNKKVLTSSGRFSSSQAYDEYARSGSAIKIQHDKHYSIDLTAGDRDSQEAFIFNMLVSWFKAEITRDCEPEDLFVRQHSFKDSHVENAMADGGMEGKVEIRLGAPAPERLKNALFVERNDLNFWTKPYVVKYNALTHEQQAFYLAHVMGRTETDGITADISIPGVMVQDFLFEPIGVELTRDIDYSSVDWRASDTMMAWIRDYVELNRCYKAFAAACDLLGTLAFNPAPSFHESIWWNPLVRIVYLAPFTPTRARVPTTLNGEGMYESETILNFFRNDACDMKNFIVMSSLVNYANHMALYGLLMNERQDLTDWKICLSAIIGSMSNMRGPLARAQLFSLITNREVESMTTNNCYLEYDMSDMTGGALTVEFDVLKGDNQAPTAKIINPVPYVSGALFAGACGLDVDGFEHIMPRQTIEIPKSGNLYRDDVFRLAAAYRYFGHELDISAVRDRTRFSHWCNGRELVLAKYPILNAYDEDTKFKVHGSKRRPGRHDDVLEASYLRGGDVVELVISRPQIIMAGYRTRREIPTVASRGVRRAKVLLPKVKGAASSKRVSVRASALREKGDRHESDFPEAQVGQAPSNPILNTSDASILEQLNVDLGQAAENAG</sequence>
<dbReference type="Gene3D" id="3.90.1840.10">
    <property type="entry name" value="Major capsid protein"/>
    <property type="match status" value="1"/>
</dbReference>
<dbReference type="Proteomes" id="UP000204557">
    <property type="component" value="Segment"/>
</dbReference>
<organism evidence="2">
    <name type="scientific">Red clover powdery mildew-associated totivirus 3</name>
    <dbReference type="NCBI Taxonomy" id="1714364"/>
    <lineage>
        <taxon>Viruses</taxon>
        <taxon>Riboviria</taxon>
        <taxon>Orthornavirae</taxon>
        <taxon>Duplornaviricota</taxon>
        <taxon>Chrymotiviricetes</taxon>
        <taxon>Ghabrivirales</taxon>
        <taxon>Alphatotivirineae</taxon>
        <taxon>Orthototiviridae</taxon>
        <taxon>Totivirus</taxon>
        <taxon>Totivirus jyu</taxon>
    </lineage>
</organism>
<dbReference type="GeneID" id="26373883"/>
<dbReference type="RefSeq" id="YP_009182180.1">
    <property type="nucleotide sequence ID" value="NC_028483.1"/>
</dbReference>
<proteinExistence type="predicted"/>
<evidence type="ECO:0000313" key="2">
    <source>
        <dbReference type="EMBL" id="BAT62481.1"/>
    </source>
</evidence>
<dbReference type="SUPFAM" id="SSF82856">
    <property type="entry name" value="L-A virus major coat protein"/>
    <property type="match status" value="1"/>
</dbReference>
<evidence type="ECO:0000313" key="3">
    <source>
        <dbReference type="Proteomes" id="UP000204557"/>
    </source>
</evidence>
<evidence type="ECO:0000256" key="1">
    <source>
        <dbReference type="SAM" id="MobiDB-lite"/>
    </source>
</evidence>
<feature type="compositionally biased region" description="Polar residues" evidence="1">
    <location>
        <begin position="655"/>
        <end position="665"/>
    </location>
</feature>
<protein>
    <submittedName>
        <fullName evidence="2">Capsid protein</fullName>
    </submittedName>
</protein>
<name>A0A0S3Q2B9_9VIRU</name>
<accession>A0A0S3Q2B9</accession>
<feature type="compositionally biased region" description="Basic and acidic residues" evidence="1">
    <location>
        <begin position="636"/>
        <end position="647"/>
    </location>
</feature>
<dbReference type="KEGG" id="vg:26373883"/>
<dbReference type="OrthoDB" id="11332at10239"/>
<reference evidence="2" key="1">
    <citation type="journal article" date="2016" name="Virus Res.">
        <title>Sequence and phylogenetic analyses of novel totivirus-like double-stranded RNAs from field-collected powdery mildew fungi.</title>
        <authorList>
            <person name="Kondo H."/>
            <person name="Hisano S."/>
            <person name="Chiba S."/>
            <person name="Maruyama K."/>
            <person name="Andika I.B."/>
            <person name="Toyoda K."/>
            <person name="Fujimori F."/>
            <person name="Suzuki N."/>
        </authorList>
    </citation>
    <scope>NUCLEOTIDE SEQUENCE [LARGE SCALE GENOMIC DNA]</scope>
    <source>
        <strain evidence="2">RPaTV3_75-77</strain>
    </source>
</reference>
<gene>
    <name evidence="2" type="primary">CP</name>
</gene>